<name>A0A409WZL8_PSICY</name>
<accession>A0A409WZL8</accession>
<evidence type="ECO:0000313" key="3">
    <source>
        <dbReference type="EMBL" id="PPQ83978.1"/>
    </source>
</evidence>
<organism evidence="3 4">
    <name type="scientific">Psilocybe cyanescens</name>
    <dbReference type="NCBI Taxonomy" id="93625"/>
    <lineage>
        <taxon>Eukaryota</taxon>
        <taxon>Fungi</taxon>
        <taxon>Dikarya</taxon>
        <taxon>Basidiomycota</taxon>
        <taxon>Agaricomycotina</taxon>
        <taxon>Agaricomycetes</taxon>
        <taxon>Agaricomycetidae</taxon>
        <taxon>Agaricales</taxon>
        <taxon>Agaricineae</taxon>
        <taxon>Strophariaceae</taxon>
        <taxon>Psilocybe</taxon>
    </lineage>
</organism>
<comment type="caution">
    <text evidence="3">The sequence shown here is derived from an EMBL/GenBank/DDBJ whole genome shotgun (WGS) entry which is preliminary data.</text>
</comment>
<keyword evidence="2" id="KW-0812">Transmembrane</keyword>
<evidence type="ECO:0000256" key="2">
    <source>
        <dbReference type="SAM" id="Phobius"/>
    </source>
</evidence>
<reference evidence="3 4" key="1">
    <citation type="journal article" date="2018" name="Evol. Lett.">
        <title>Horizontal gene cluster transfer increased hallucinogenic mushroom diversity.</title>
        <authorList>
            <person name="Reynolds H.T."/>
            <person name="Vijayakumar V."/>
            <person name="Gluck-Thaler E."/>
            <person name="Korotkin H.B."/>
            <person name="Matheny P.B."/>
            <person name="Slot J.C."/>
        </authorList>
    </citation>
    <scope>NUCLEOTIDE SEQUENCE [LARGE SCALE GENOMIC DNA]</scope>
    <source>
        <strain evidence="3 4">2631</strain>
    </source>
</reference>
<dbReference type="Proteomes" id="UP000283269">
    <property type="component" value="Unassembled WGS sequence"/>
</dbReference>
<feature type="transmembrane region" description="Helical" evidence="2">
    <location>
        <begin position="163"/>
        <end position="183"/>
    </location>
</feature>
<keyword evidence="2" id="KW-1133">Transmembrane helix</keyword>
<feature type="region of interest" description="Disordered" evidence="1">
    <location>
        <begin position="230"/>
        <end position="259"/>
    </location>
</feature>
<gene>
    <name evidence="3" type="ORF">CVT25_000524</name>
</gene>
<protein>
    <submittedName>
        <fullName evidence="3">Uncharacterized protein</fullName>
    </submittedName>
</protein>
<feature type="transmembrane region" description="Helical" evidence="2">
    <location>
        <begin position="39"/>
        <end position="60"/>
    </location>
</feature>
<sequence length="282" mass="31031">MVYPANRYFGLVQFAIVVTLATDVWTPSACSRIFLFEPIGALISIVLSQMVLGGRVYAVFSQNKPLGFILVSILITEMVVGGVATSHITHPPSIPIGAPGLPPDFQPPPCGALTGPFKWQVTYWTLPLFYDTLTFLLTAWKAHSFWKKEMDTHLFDIIWRDGLLYFLAILIMNIVNVVLFLAAPNGIRTINLAATIMLEVILSCRLILNLRGSQSQSTLHPNLLKTSNTVRVPAKSPKWSSSTGTRPSTSHSDSPPDMNLEVYGKISKSTNSVFNVEAAQQV</sequence>
<keyword evidence="2" id="KW-0472">Membrane</keyword>
<feature type="transmembrane region" description="Helical" evidence="2">
    <location>
        <begin position="121"/>
        <end position="142"/>
    </location>
</feature>
<proteinExistence type="predicted"/>
<dbReference type="AlphaFoldDB" id="A0A409WZL8"/>
<feature type="transmembrane region" description="Helical" evidence="2">
    <location>
        <begin position="67"/>
        <end position="88"/>
    </location>
</feature>
<dbReference type="EMBL" id="NHYD01002942">
    <property type="protein sequence ID" value="PPQ83978.1"/>
    <property type="molecule type" value="Genomic_DNA"/>
</dbReference>
<keyword evidence="4" id="KW-1185">Reference proteome</keyword>
<evidence type="ECO:0000256" key="1">
    <source>
        <dbReference type="SAM" id="MobiDB-lite"/>
    </source>
</evidence>
<dbReference type="OrthoDB" id="3346251at2759"/>
<feature type="transmembrane region" description="Helical" evidence="2">
    <location>
        <begin position="189"/>
        <end position="208"/>
    </location>
</feature>
<dbReference type="InParanoid" id="A0A409WZL8"/>
<evidence type="ECO:0000313" key="4">
    <source>
        <dbReference type="Proteomes" id="UP000283269"/>
    </source>
</evidence>
<feature type="compositionally biased region" description="Polar residues" evidence="1">
    <location>
        <begin position="238"/>
        <end position="253"/>
    </location>
</feature>